<dbReference type="RefSeq" id="WP_074764649.1">
    <property type="nucleotide sequence ID" value="NZ_FNWO01000001.1"/>
</dbReference>
<dbReference type="SUPFAM" id="SSF53335">
    <property type="entry name" value="S-adenosyl-L-methionine-dependent methyltransferases"/>
    <property type="match status" value="1"/>
</dbReference>
<dbReference type="CDD" id="cd02440">
    <property type="entry name" value="AdoMet_MTases"/>
    <property type="match status" value="1"/>
</dbReference>
<evidence type="ECO:0000313" key="1">
    <source>
        <dbReference type="EMBL" id="SEH25473.1"/>
    </source>
</evidence>
<protein>
    <recommendedName>
        <fullName evidence="3">Class I SAM-dependent methyltransferase</fullName>
    </recommendedName>
</protein>
<reference evidence="2" key="1">
    <citation type="submission" date="2016-10" db="EMBL/GenBank/DDBJ databases">
        <authorList>
            <person name="Varghese N."/>
            <person name="Submissions S."/>
        </authorList>
    </citation>
    <scope>NUCLEOTIDE SEQUENCE [LARGE SCALE GENOMIC DNA]</scope>
    <source>
        <strain evidence="2">DSM 13234</strain>
    </source>
</reference>
<evidence type="ECO:0000313" key="2">
    <source>
        <dbReference type="Proteomes" id="UP000182983"/>
    </source>
</evidence>
<evidence type="ECO:0008006" key="3">
    <source>
        <dbReference type="Google" id="ProtNLM"/>
    </source>
</evidence>
<gene>
    <name evidence="1" type="ORF">SAMN04244559_00207</name>
</gene>
<dbReference type="Proteomes" id="UP000182983">
    <property type="component" value="Unassembled WGS sequence"/>
</dbReference>
<keyword evidence="2" id="KW-1185">Reference proteome</keyword>
<sequence length="329" mass="35577">MTAQSHETHLEVETSVYLDIAAPRHISDRLDLIVAARAFRPQIDDLQSDWVATVAAPAFKILHGRRGAAACRSFCAIGTGVGLDALAAIELLGVERVGLTDLFDEVVQSAAANVRRNLRPGRAVTIEFGAGDLLRPLQPSGAKFDLILENLPNLPLAEGQDLGRERTSASFVPERTEAVPPFVRDWLLVLHYLALVQAREMLTEGGAVVATLGARLPLAILKRMAEAAGYQPTILTYGWKVQGVAEEVIGAYAAWERKGFGPFSFYPVAVLEDAFAGLDPAVAGERAEAIERDLAPHRLDSVAAWEALTRGERIGHTVAVLYATWRAAE</sequence>
<accession>A0A1H6GUE5</accession>
<dbReference type="OrthoDB" id="7107978at2"/>
<name>A0A1H6GUE5_MAGFU</name>
<dbReference type="InterPro" id="IPR029063">
    <property type="entry name" value="SAM-dependent_MTases_sf"/>
</dbReference>
<dbReference type="Gene3D" id="3.40.50.150">
    <property type="entry name" value="Vaccinia Virus protein VP39"/>
    <property type="match status" value="1"/>
</dbReference>
<dbReference type="EMBL" id="FNWO01000001">
    <property type="protein sequence ID" value="SEH25473.1"/>
    <property type="molecule type" value="Genomic_DNA"/>
</dbReference>
<proteinExistence type="predicted"/>
<dbReference type="AlphaFoldDB" id="A0A1H6GUE5"/>
<organism evidence="1 2">
    <name type="scientific">Magnetospirillum fulvum</name>
    <name type="common">Rhodospirillum fulvum</name>
    <dbReference type="NCBI Taxonomy" id="1082"/>
    <lineage>
        <taxon>Bacteria</taxon>
        <taxon>Pseudomonadati</taxon>
        <taxon>Pseudomonadota</taxon>
        <taxon>Alphaproteobacteria</taxon>
        <taxon>Rhodospirillales</taxon>
        <taxon>Rhodospirillaceae</taxon>
        <taxon>Magnetospirillum</taxon>
    </lineage>
</organism>